<keyword evidence="2" id="KW-1185">Reference proteome</keyword>
<organism evidence="1 2">
    <name type="scientific">Anopheles atroparvus</name>
    <name type="common">European mosquito</name>
    <dbReference type="NCBI Taxonomy" id="41427"/>
    <lineage>
        <taxon>Eukaryota</taxon>
        <taxon>Metazoa</taxon>
        <taxon>Ecdysozoa</taxon>
        <taxon>Arthropoda</taxon>
        <taxon>Hexapoda</taxon>
        <taxon>Insecta</taxon>
        <taxon>Pterygota</taxon>
        <taxon>Neoptera</taxon>
        <taxon>Endopterygota</taxon>
        <taxon>Diptera</taxon>
        <taxon>Nematocera</taxon>
        <taxon>Culicoidea</taxon>
        <taxon>Culicidae</taxon>
        <taxon>Anophelinae</taxon>
        <taxon>Anopheles</taxon>
    </lineage>
</organism>
<evidence type="ECO:0000313" key="2">
    <source>
        <dbReference type="Proteomes" id="UP000075880"/>
    </source>
</evidence>
<accession>A0AAG5CRC9</accession>
<protein>
    <submittedName>
        <fullName evidence="1">Uncharacterized protein</fullName>
    </submittedName>
</protein>
<evidence type="ECO:0000313" key="1">
    <source>
        <dbReference type="EnsemblMetazoa" id="ENSAATROPP001079"/>
    </source>
</evidence>
<dbReference type="EnsemblMetazoa" id="ENSAATROPT001130">
    <property type="protein sequence ID" value="ENSAATROPP001079"/>
    <property type="gene ID" value="ENSAATROPG000896"/>
</dbReference>
<reference evidence="1" key="1">
    <citation type="submission" date="2024-04" db="UniProtKB">
        <authorList>
            <consortium name="EnsemblMetazoa"/>
        </authorList>
    </citation>
    <scope>IDENTIFICATION</scope>
    <source>
        <strain evidence="1">EBRO</strain>
    </source>
</reference>
<proteinExistence type="predicted"/>
<dbReference type="AlphaFoldDB" id="A0AAG5CRC9"/>
<sequence>MLCEWCLLNYHDMIQRTDSVTGTAEEKRISAQLGKSAETPASFIAGEKITSVNGARTAAVVKEMLKVNHCSTLRDELKEAKASESTSGRLDAIGKDGMKHKSDNLGKLGKLLSVACE</sequence>
<dbReference type="Proteomes" id="UP000075880">
    <property type="component" value="Unassembled WGS sequence"/>
</dbReference>
<name>A0AAG5CRC9_ANOAO</name>